<proteinExistence type="predicted"/>
<dbReference type="EMBL" id="FOKK01000004">
    <property type="protein sequence ID" value="SFB09536.1"/>
    <property type="molecule type" value="Genomic_DNA"/>
</dbReference>
<accession>A0A1I0Y9V2</accession>
<dbReference type="RefSeq" id="WP_175499661.1">
    <property type="nucleotide sequence ID" value="NZ_FOKK01000004.1"/>
</dbReference>
<protein>
    <recommendedName>
        <fullName evidence="1">DUF3347 domain-containing protein</fullName>
    </recommendedName>
</protein>
<name>A0A1I0Y9V2_9BACT</name>
<sequence length="186" mass="20246">MKNLRTPFALSLVIALSVACSSKSTEDHSQMDGADTHEMHEVAESEEVAVPTIAVAFKEESTTQIFNAYLALKDALVATDGEKVSAEAKKLKALLTDDAFTSIKADVEKIADSTDPKVQRDSFDNLSDQMIILAKTSELTTGNLFLQHCPMANGNKGANWLSLSEEIRNPYFGDKMLKCGSVTEKI</sequence>
<gene>
    <name evidence="2" type="ORF">SAMN04489723_104168</name>
</gene>
<keyword evidence="3" id="KW-1185">Reference proteome</keyword>
<evidence type="ECO:0000313" key="2">
    <source>
        <dbReference type="EMBL" id="SFB09536.1"/>
    </source>
</evidence>
<evidence type="ECO:0000259" key="1">
    <source>
        <dbReference type="Pfam" id="PF11827"/>
    </source>
</evidence>
<reference evidence="2 3" key="1">
    <citation type="submission" date="2016-10" db="EMBL/GenBank/DDBJ databases">
        <authorList>
            <person name="de Groot N.N."/>
        </authorList>
    </citation>
    <scope>NUCLEOTIDE SEQUENCE [LARGE SCALE GENOMIC DNA]</scope>
    <source>
        <strain evidence="2 3">DSM 23399</strain>
    </source>
</reference>
<organism evidence="2 3">
    <name type="scientific">Algoriphagus aquimarinus</name>
    <dbReference type="NCBI Taxonomy" id="237018"/>
    <lineage>
        <taxon>Bacteria</taxon>
        <taxon>Pseudomonadati</taxon>
        <taxon>Bacteroidota</taxon>
        <taxon>Cytophagia</taxon>
        <taxon>Cytophagales</taxon>
        <taxon>Cyclobacteriaceae</taxon>
        <taxon>Algoriphagus</taxon>
    </lineage>
</organism>
<dbReference type="InterPro" id="IPR021782">
    <property type="entry name" value="DUF3347"/>
</dbReference>
<dbReference type="PROSITE" id="PS51257">
    <property type="entry name" value="PROKAR_LIPOPROTEIN"/>
    <property type="match status" value="1"/>
</dbReference>
<dbReference type="Proteomes" id="UP000198790">
    <property type="component" value="Unassembled WGS sequence"/>
</dbReference>
<dbReference type="AlphaFoldDB" id="A0A1I0Y9V2"/>
<feature type="domain" description="DUF3347" evidence="1">
    <location>
        <begin position="65"/>
        <end position="140"/>
    </location>
</feature>
<evidence type="ECO:0000313" key="3">
    <source>
        <dbReference type="Proteomes" id="UP000198790"/>
    </source>
</evidence>
<dbReference type="Pfam" id="PF11827">
    <property type="entry name" value="DUF3347"/>
    <property type="match status" value="1"/>
</dbReference>
<dbReference type="STRING" id="237018.SAMN04489723_104168"/>